<dbReference type="GO" id="GO:0000723">
    <property type="term" value="P:telomere maintenance"/>
    <property type="evidence" value="ECO:0007669"/>
    <property type="project" value="TreeGrafter"/>
</dbReference>
<dbReference type="Gene3D" id="3.70.10.10">
    <property type="match status" value="1"/>
</dbReference>
<evidence type="ECO:0000256" key="1">
    <source>
        <dbReference type="ARBA" id="ARBA00004123"/>
    </source>
</evidence>
<dbReference type="PANTHER" id="PTHR12900">
    <property type="entry name" value="MITOTIC AND DNA DAMAGE CHECKPOINT PROTEIN HUS1"/>
    <property type="match status" value="1"/>
</dbReference>
<evidence type="ECO:0000313" key="4">
    <source>
        <dbReference type="WBParaSite" id="MBELARI_LOCUS19793"/>
    </source>
</evidence>
<evidence type="ECO:0000313" key="3">
    <source>
        <dbReference type="Proteomes" id="UP000887575"/>
    </source>
</evidence>
<evidence type="ECO:0000256" key="2">
    <source>
        <dbReference type="ARBA" id="ARBA00023242"/>
    </source>
</evidence>
<protein>
    <submittedName>
        <fullName evidence="4">Checkpoint protein</fullName>
    </submittedName>
</protein>
<organism evidence="3 4">
    <name type="scientific">Mesorhabditis belari</name>
    <dbReference type="NCBI Taxonomy" id="2138241"/>
    <lineage>
        <taxon>Eukaryota</taxon>
        <taxon>Metazoa</taxon>
        <taxon>Ecdysozoa</taxon>
        <taxon>Nematoda</taxon>
        <taxon>Chromadorea</taxon>
        <taxon>Rhabditida</taxon>
        <taxon>Rhabditina</taxon>
        <taxon>Rhabditomorpha</taxon>
        <taxon>Rhabditoidea</taxon>
        <taxon>Rhabditidae</taxon>
        <taxon>Mesorhabditinae</taxon>
        <taxon>Mesorhabditis</taxon>
    </lineage>
</organism>
<dbReference type="GO" id="GO:0044778">
    <property type="term" value="P:meiotic DNA integrity checkpoint signaling"/>
    <property type="evidence" value="ECO:0007669"/>
    <property type="project" value="TreeGrafter"/>
</dbReference>
<dbReference type="GO" id="GO:0031573">
    <property type="term" value="P:mitotic intra-S DNA damage checkpoint signaling"/>
    <property type="evidence" value="ECO:0007669"/>
    <property type="project" value="TreeGrafter"/>
</dbReference>
<reference evidence="4" key="1">
    <citation type="submission" date="2024-02" db="UniProtKB">
        <authorList>
            <consortium name="WormBaseParasite"/>
        </authorList>
    </citation>
    <scope>IDENTIFICATION</scope>
</reference>
<dbReference type="GO" id="GO:0006289">
    <property type="term" value="P:nucleotide-excision repair"/>
    <property type="evidence" value="ECO:0007669"/>
    <property type="project" value="TreeGrafter"/>
</dbReference>
<accession>A0AAF3EZW1</accession>
<keyword evidence="2" id="KW-0539">Nucleus</keyword>
<dbReference type="InterPro" id="IPR007150">
    <property type="entry name" value="HUS1/Mec3"/>
</dbReference>
<dbReference type="Proteomes" id="UP000887575">
    <property type="component" value="Unassembled WGS sequence"/>
</dbReference>
<dbReference type="AlphaFoldDB" id="A0AAF3EZW1"/>
<dbReference type="GO" id="GO:0033314">
    <property type="term" value="P:mitotic DNA replication checkpoint signaling"/>
    <property type="evidence" value="ECO:0007669"/>
    <property type="project" value="TreeGrafter"/>
</dbReference>
<proteinExistence type="predicted"/>
<sequence>MEVINSIGVELSRIASKRITVLVTNHVVDEIDEESENSWLKAALPSWWAHRITSRLWVERVSTESSARRLALTKSPFRAPGGATFIVEDQGIRSLSSADCNMKLTLELGDRSSLESFARICSGIVRLSKGALPVRVTPEGLYFLVSDICGDCGTWLCYGFPEHEFTRFVIDGYNEEQNEIMFTVAAEAFARSISSTVDERCVIKLAKRNQSPHLSINLFGPRSSMNHLLSVAIVLPESTRIYKRPNVDIEVMLSATLPSTKLLYKLFNSLKNLSIKSANFKITTAGELHILGTSDKAELKMFFEGLPVSGSQYENRDEVASAAVRLPIKCLHAIWTNFFHGTYSNVVLKIEPNRFAVIYAEIDQNRLELIVPGLVENAEH</sequence>
<dbReference type="InterPro" id="IPR027417">
    <property type="entry name" value="P-loop_NTPase"/>
</dbReference>
<name>A0AAF3EZW1_9BILA</name>
<dbReference type="PANTHER" id="PTHR12900:SF0">
    <property type="entry name" value="CHECKPOINT PROTEIN"/>
    <property type="match status" value="1"/>
</dbReference>
<dbReference type="GO" id="GO:0000724">
    <property type="term" value="P:double-strand break repair via homologous recombination"/>
    <property type="evidence" value="ECO:0007669"/>
    <property type="project" value="TreeGrafter"/>
</dbReference>
<dbReference type="GO" id="GO:0030896">
    <property type="term" value="C:checkpoint clamp complex"/>
    <property type="evidence" value="ECO:0007669"/>
    <property type="project" value="InterPro"/>
</dbReference>
<keyword evidence="3" id="KW-1185">Reference proteome</keyword>
<comment type="subcellular location">
    <subcellularLocation>
        <location evidence="1">Nucleus</location>
    </subcellularLocation>
</comment>
<dbReference type="Pfam" id="PF04005">
    <property type="entry name" value="Hus1"/>
    <property type="match status" value="1"/>
</dbReference>
<dbReference type="WBParaSite" id="MBELARI_LOCUS19793">
    <property type="protein sequence ID" value="MBELARI_LOCUS19793"/>
    <property type="gene ID" value="MBELARI_LOCUS19793"/>
</dbReference>
<dbReference type="Gene3D" id="3.40.50.300">
    <property type="entry name" value="P-loop containing nucleotide triphosphate hydrolases"/>
    <property type="match status" value="1"/>
</dbReference>
<dbReference type="GO" id="GO:0035861">
    <property type="term" value="C:site of double-strand break"/>
    <property type="evidence" value="ECO:0007669"/>
    <property type="project" value="TreeGrafter"/>
</dbReference>